<accession>A0ABU9GEH2</accession>
<dbReference type="RefSeq" id="WP_279855352.1">
    <property type="nucleotide sequence ID" value="NZ_JBAKAP010000007.1"/>
</dbReference>
<dbReference type="Proteomes" id="UP001378242">
    <property type="component" value="Unassembled WGS sequence"/>
</dbReference>
<sequence>MAVKTHDVMHHAFLILVEHSGNTSLSSQGSGEMRLSVATLGSLKAAERLVSELIAQGVSQIELSASFGAAGEAAVRTVVADSGAERTVMIGRVRFAM</sequence>
<reference evidence="1 2" key="1">
    <citation type="submission" date="2024-02" db="EMBL/GenBank/DDBJ databases">
        <title>Bacteria isolated from the canopy kelp, Nereocystis luetkeana.</title>
        <authorList>
            <person name="Pfister C.A."/>
            <person name="Younker I.T."/>
            <person name="Light S.H."/>
        </authorList>
    </citation>
    <scope>NUCLEOTIDE SEQUENCE [LARGE SCALE GENOMIC DNA]</scope>
    <source>
        <strain evidence="1 2">TI.5.07</strain>
    </source>
</reference>
<name>A0ABU9GEH2_COBMA</name>
<protein>
    <submittedName>
        <fullName evidence="1">DUF6506 family protein</fullName>
    </submittedName>
</protein>
<proteinExistence type="predicted"/>
<evidence type="ECO:0000313" key="1">
    <source>
        <dbReference type="EMBL" id="MEL0616868.1"/>
    </source>
</evidence>
<comment type="caution">
    <text evidence="1">The sequence shown here is derived from an EMBL/GenBank/DDBJ whole genome shotgun (WGS) entry which is preliminary data.</text>
</comment>
<organism evidence="1 2">
    <name type="scientific">Cobetia marina</name>
    <name type="common">Deleya marina</name>
    <dbReference type="NCBI Taxonomy" id="28258"/>
    <lineage>
        <taxon>Bacteria</taxon>
        <taxon>Pseudomonadati</taxon>
        <taxon>Pseudomonadota</taxon>
        <taxon>Gammaproteobacteria</taxon>
        <taxon>Oceanospirillales</taxon>
        <taxon>Halomonadaceae</taxon>
        <taxon>Cobetia</taxon>
    </lineage>
</organism>
<dbReference type="Pfam" id="PF20116">
    <property type="entry name" value="DUF6506"/>
    <property type="match status" value="1"/>
</dbReference>
<gene>
    <name evidence="1" type="ORF">V6243_08465</name>
</gene>
<keyword evidence="2" id="KW-1185">Reference proteome</keyword>
<dbReference type="EMBL" id="JBAKAP010000007">
    <property type="protein sequence ID" value="MEL0616868.1"/>
    <property type="molecule type" value="Genomic_DNA"/>
</dbReference>
<evidence type="ECO:0000313" key="2">
    <source>
        <dbReference type="Proteomes" id="UP001378242"/>
    </source>
</evidence>
<dbReference type="InterPro" id="IPR045441">
    <property type="entry name" value="DUF6506"/>
</dbReference>